<gene>
    <name evidence="2" type="ORF">JHT90_02875</name>
</gene>
<feature type="transmembrane region" description="Helical" evidence="1">
    <location>
        <begin position="139"/>
        <end position="161"/>
    </location>
</feature>
<keyword evidence="1" id="KW-1133">Transmembrane helix</keyword>
<feature type="transmembrane region" description="Helical" evidence="1">
    <location>
        <begin position="418"/>
        <end position="434"/>
    </location>
</feature>
<feature type="transmembrane region" description="Helical" evidence="1">
    <location>
        <begin position="380"/>
        <end position="406"/>
    </location>
</feature>
<sequence length="524" mass="59499">MKEGFRQSQAWLHTWSGLIVGWLLFMIFATGTLSFFREEITYWMQPELHAISLPKDENQAVLLERVFKQLTPQIEEASFLAITLPSDRNPTLKVNWFASKQRGNLVFDPTTGEVIKPRATVGGNFYYRMHYQLWYLSPFTGRLIICAVTLCMLIALITGIITHKKIFKDFFVLRTGKGQRSWLDGHIISGVIALPFHLMITFSGLIILIGFFMPWGNDAVYGQQRGKIYQEAFNIPDFGEPISGIKQPMPSISLLLEQFYKLYPNQQLSFITIYRPNQTNSKIVLTTDTANTVNPLGLVFNTQAEIVTEVKANGPAAATQNTLSSLHRGHYANYGLRWLYFLSGIAGCFMTASGLILWSIKKQARLKKASPNKQSFSHRLVQILNVTTIAGLCVALPSVLLANRLLPTLLAQRQRWEAHIFFIIWGLTLLYSIIRPYKKAWYELFALATMTCLAIPIINALTTTDSLLTSIAQGNWQLASVELIAITFALLFAWLSYMIFYHKHSLNNHKVYANLNPKQLVMDK</sequence>
<dbReference type="Pfam" id="PF03929">
    <property type="entry name" value="PepSY_TM"/>
    <property type="match status" value="1"/>
</dbReference>
<feature type="transmembrane region" description="Helical" evidence="1">
    <location>
        <begin position="182"/>
        <end position="212"/>
    </location>
</feature>
<organism evidence="2 3">
    <name type="scientific">Entomomonas asaccharolytica</name>
    <dbReference type="NCBI Taxonomy" id="2785331"/>
    <lineage>
        <taxon>Bacteria</taxon>
        <taxon>Pseudomonadati</taxon>
        <taxon>Pseudomonadota</taxon>
        <taxon>Gammaproteobacteria</taxon>
        <taxon>Pseudomonadales</taxon>
        <taxon>Pseudomonadaceae</taxon>
        <taxon>Entomomonas</taxon>
    </lineage>
</organism>
<dbReference type="KEGG" id="eaz:JHT90_02875"/>
<dbReference type="Proteomes" id="UP000595278">
    <property type="component" value="Chromosome"/>
</dbReference>
<feature type="transmembrane region" description="Helical" evidence="1">
    <location>
        <begin position="12"/>
        <end position="36"/>
    </location>
</feature>
<evidence type="ECO:0000256" key="1">
    <source>
        <dbReference type="SAM" id="Phobius"/>
    </source>
</evidence>
<dbReference type="InterPro" id="IPR005625">
    <property type="entry name" value="PepSY-ass_TM"/>
</dbReference>
<dbReference type="PANTHER" id="PTHR34219:SF4">
    <property type="entry name" value="PEPSY DOMAIN-CONTAINING PROTEIN"/>
    <property type="match status" value="1"/>
</dbReference>
<name>A0A974NGG2_9GAMM</name>
<protein>
    <submittedName>
        <fullName evidence="2">PepSY domain-containing protein</fullName>
    </submittedName>
</protein>
<feature type="transmembrane region" description="Helical" evidence="1">
    <location>
        <begin position="481"/>
        <end position="500"/>
    </location>
</feature>
<accession>A0A974NGG2</accession>
<evidence type="ECO:0000313" key="2">
    <source>
        <dbReference type="EMBL" id="QQP86203.1"/>
    </source>
</evidence>
<keyword evidence="3" id="KW-1185">Reference proteome</keyword>
<keyword evidence="1" id="KW-0812">Transmembrane</keyword>
<keyword evidence="1" id="KW-0472">Membrane</keyword>
<dbReference type="PANTHER" id="PTHR34219">
    <property type="entry name" value="IRON-REGULATED INNER MEMBRANE PROTEIN-RELATED"/>
    <property type="match status" value="1"/>
</dbReference>
<dbReference type="AlphaFoldDB" id="A0A974NGG2"/>
<reference evidence="2 3" key="1">
    <citation type="submission" date="2021-01" db="EMBL/GenBank/DDBJ databases">
        <title>Entomomonas sp. F2A isolated from a house cricket (Acheta domesticus).</title>
        <authorList>
            <person name="Spergser J."/>
            <person name="Busse H.-J."/>
        </authorList>
    </citation>
    <scope>NUCLEOTIDE SEQUENCE [LARGE SCALE GENOMIC DNA]</scope>
    <source>
        <strain evidence="2 3">F2A</strain>
    </source>
</reference>
<dbReference type="RefSeq" id="WP_201093865.1">
    <property type="nucleotide sequence ID" value="NZ_CP067393.1"/>
</dbReference>
<evidence type="ECO:0000313" key="3">
    <source>
        <dbReference type="Proteomes" id="UP000595278"/>
    </source>
</evidence>
<dbReference type="EMBL" id="CP067393">
    <property type="protein sequence ID" value="QQP86203.1"/>
    <property type="molecule type" value="Genomic_DNA"/>
</dbReference>
<proteinExistence type="predicted"/>
<feature type="transmembrane region" description="Helical" evidence="1">
    <location>
        <begin position="441"/>
        <end position="461"/>
    </location>
</feature>
<feature type="transmembrane region" description="Helical" evidence="1">
    <location>
        <begin position="338"/>
        <end position="360"/>
    </location>
</feature>